<dbReference type="Pfam" id="PF17642">
    <property type="entry name" value="TssD"/>
    <property type="match status" value="1"/>
</dbReference>
<evidence type="ECO:0000313" key="1">
    <source>
        <dbReference type="EMBL" id="OUJ74808.1"/>
    </source>
</evidence>
<sequence>MAQEKFQAVLTGVPGEPYQITSCSISFSRDTSADGRPSSMVYGGQIALTASTTSESKLVEAMINAQNKPFGDGTIKITTAQTEGVFRTISFKKGYITSYSEAFDMQGGSEFSCSFNISAEEITVGAATLINKWPTTS</sequence>
<name>A0A243WGZ4_9BACT</name>
<dbReference type="Gene3D" id="2.30.110.20">
    <property type="entry name" value="Hcp1-like"/>
    <property type="match status" value="1"/>
</dbReference>
<protein>
    <recommendedName>
        <fullName evidence="3">Type VI secretion system needle protein Hcp</fullName>
    </recommendedName>
</protein>
<dbReference type="Proteomes" id="UP000194873">
    <property type="component" value="Unassembled WGS sequence"/>
</dbReference>
<dbReference type="RefSeq" id="WP_086593617.1">
    <property type="nucleotide sequence ID" value="NZ_MTSE01000003.1"/>
</dbReference>
<evidence type="ECO:0000313" key="2">
    <source>
        <dbReference type="Proteomes" id="UP000194873"/>
    </source>
</evidence>
<accession>A0A243WGZ4</accession>
<dbReference type="InterPro" id="IPR041408">
    <property type="entry name" value="Hcp_Tssd"/>
</dbReference>
<keyword evidence="2" id="KW-1185">Reference proteome</keyword>
<evidence type="ECO:0008006" key="3">
    <source>
        <dbReference type="Google" id="ProtNLM"/>
    </source>
</evidence>
<dbReference type="AlphaFoldDB" id="A0A243WGZ4"/>
<proteinExistence type="predicted"/>
<organism evidence="1 2">
    <name type="scientific">Hymenobacter crusticola</name>
    <dbReference type="NCBI Taxonomy" id="1770526"/>
    <lineage>
        <taxon>Bacteria</taxon>
        <taxon>Pseudomonadati</taxon>
        <taxon>Bacteroidota</taxon>
        <taxon>Cytophagia</taxon>
        <taxon>Cytophagales</taxon>
        <taxon>Hymenobacteraceae</taxon>
        <taxon>Hymenobacter</taxon>
    </lineage>
</organism>
<dbReference type="EMBL" id="MTSE01000003">
    <property type="protein sequence ID" value="OUJ74808.1"/>
    <property type="molecule type" value="Genomic_DNA"/>
</dbReference>
<dbReference type="OrthoDB" id="955509at2"/>
<comment type="caution">
    <text evidence="1">The sequence shown here is derived from an EMBL/GenBank/DDBJ whole genome shotgun (WGS) entry which is preliminary data.</text>
</comment>
<gene>
    <name evidence="1" type="ORF">BXP70_08615</name>
</gene>
<dbReference type="InterPro" id="IPR036624">
    <property type="entry name" value="Hcp1-lik_sf"/>
</dbReference>
<reference evidence="1 2" key="1">
    <citation type="submission" date="2017-01" db="EMBL/GenBank/DDBJ databases">
        <title>A new Hymenobacter.</title>
        <authorList>
            <person name="Liang Y."/>
            <person name="Feng F."/>
        </authorList>
    </citation>
    <scope>NUCLEOTIDE SEQUENCE [LARGE SCALE GENOMIC DNA]</scope>
    <source>
        <strain evidence="1">MIMBbqt21</strain>
    </source>
</reference>
<dbReference type="GO" id="GO:0033104">
    <property type="term" value="C:type VI protein secretion system complex"/>
    <property type="evidence" value="ECO:0007669"/>
    <property type="project" value="InterPro"/>
</dbReference>